<dbReference type="EMBL" id="CDMY01000269">
    <property type="protein sequence ID" value="CEL98363.1"/>
    <property type="molecule type" value="Genomic_DNA"/>
</dbReference>
<sequence>MTAAAQQTTAAAMGAIDNAHRLILLQMNTAKKAKQQSGRDWCKLWMEKEEQGELEVDECNDKSAICLV</sequence>
<proteinExistence type="predicted"/>
<evidence type="ECO:0000313" key="1">
    <source>
        <dbReference type="EMBL" id="CEL98363.1"/>
    </source>
</evidence>
<gene>
    <name evidence="1" type="ORF">Vbra_22899</name>
</gene>
<name>A0A0G4ELQ7_VITBC</name>
<evidence type="ECO:0000313" key="2">
    <source>
        <dbReference type="Proteomes" id="UP000041254"/>
    </source>
</evidence>
<dbReference type="Proteomes" id="UP000041254">
    <property type="component" value="Unassembled WGS sequence"/>
</dbReference>
<accession>A0A0G4ELQ7</accession>
<dbReference type="VEuPathDB" id="CryptoDB:Vbra_22899"/>
<reference evidence="1 2" key="1">
    <citation type="submission" date="2014-11" db="EMBL/GenBank/DDBJ databases">
        <authorList>
            <person name="Zhu J."/>
            <person name="Qi W."/>
            <person name="Song R."/>
        </authorList>
    </citation>
    <scope>NUCLEOTIDE SEQUENCE [LARGE SCALE GENOMIC DNA]</scope>
</reference>
<protein>
    <submittedName>
        <fullName evidence="1">Uncharacterized protein</fullName>
    </submittedName>
</protein>
<organism evidence="1 2">
    <name type="scientific">Vitrella brassicaformis (strain CCMP3155)</name>
    <dbReference type="NCBI Taxonomy" id="1169540"/>
    <lineage>
        <taxon>Eukaryota</taxon>
        <taxon>Sar</taxon>
        <taxon>Alveolata</taxon>
        <taxon>Colpodellida</taxon>
        <taxon>Vitrellaceae</taxon>
        <taxon>Vitrella</taxon>
    </lineage>
</organism>
<dbReference type="InParanoid" id="A0A0G4ELQ7"/>
<dbReference type="AlphaFoldDB" id="A0A0G4ELQ7"/>
<keyword evidence="2" id="KW-1185">Reference proteome</keyword>